<evidence type="ECO:0000256" key="4">
    <source>
        <dbReference type="ARBA" id="ARBA00023186"/>
    </source>
</evidence>
<dbReference type="PANTHER" id="PTHR19375">
    <property type="entry name" value="HEAT SHOCK PROTEIN 70KDA"/>
    <property type="match status" value="1"/>
</dbReference>
<name>A0A975BSX4_9BACT</name>
<dbReference type="InterPro" id="IPR029047">
    <property type="entry name" value="HSP70_peptide-bd_sf"/>
</dbReference>
<dbReference type="InterPro" id="IPR018181">
    <property type="entry name" value="Heat_shock_70_CS"/>
</dbReference>
<dbReference type="Proteomes" id="UP000663722">
    <property type="component" value="Chromosome"/>
</dbReference>
<keyword evidence="6" id="KW-1185">Reference proteome</keyword>
<protein>
    <submittedName>
        <fullName evidence="5">Chaperone protein DnaK-like domain-containing protein</fullName>
    </submittedName>
</protein>
<gene>
    <name evidence="5" type="ORF">dnm_068440</name>
</gene>
<dbReference type="AlphaFoldDB" id="A0A975BSX4"/>
<keyword evidence="4" id="KW-0143">Chaperone</keyword>
<dbReference type="InterPro" id="IPR013126">
    <property type="entry name" value="Hsp_70_fam"/>
</dbReference>
<dbReference type="InterPro" id="IPR043129">
    <property type="entry name" value="ATPase_NBD"/>
</dbReference>
<dbReference type="Pfam" id="PF00012">
    <property type="entry name" value="HSP70"/>
    <property type="match status" value="1"/>
</dbReference>
<dbReference type="Gene3D" id="3.30.420.40">
    <property type="match status" value="2"/>
</dbReference>
<accession>A0A975BSX4</accession>
<dbReference type="PROSITE" id="PS00329">
    <property type="entry name" value="HSP70_2"/>
    <property type="match status" value="1"/>
</dbReference>
<keyword evidence="2" id="KW-0547">Nucleotide-binding</keyword>
<sequence>MAAGIAYGFEDKLNEKIAVIDIGGGTFDVSILETEGNSYTTLAIDGDNKLGGDNFDEIILDLCLKKIRQTVGIDLSNYERSGLYKDDFSQAKQRLITEAERKKIELSSVDAVTIDIPNLFKNEHYDFSTEISRETFENASNILLKRIERRIDNCLSEASIAPSKIDKVILVGGTSYIPIIQNYIRELFGKNPYSDKDLSKLVAMGAAIIADDEGKVQPKDIISHSLGIELLGGRFYKILKRNEFYPVTISRVFPYPGRNPDKFVLDIYEGEDELCAKNAFYGRLNLGGIADIRSGKAKVKVTFAFDKNRELHVTAQDVKSGNQRSKTIKIAKDVKINKDL</sequence>
<dbReference type="SUPFAM" id="SSF100920">
    <property type="entry name" value="Heat shock protein 70kD (HSP70), peptide-binding domain"/>
    <property type="match status" value="1"/>
</dbReference>
<dbReference type="SUPFAM" id="SSF53067">
    <property type="entry name" value="Actin-like ATPase domain"/>
    <property type="match status" value="1"/>
</dbReference>
<evidence type="ECO:0000256" key="2">
    <source>
        <dbReference type="ARBA" id="ARBA00022741"/>
    </source>
</evidence>
<dbReference type="GO" id="GO:0140662">
    <property type="term" value="F:ATP-dependent protein folding chaperone"/>
    <property type="evidence" value="ECO:0007669"/>
    <property type="project" value="InterPro"/>
</dbReference>
<dbReference type="EMBL" id="CP061800">
    <property type="protein sequence ID" value="QTA90783.1"/>
    <property type="molecule type" value="Genomic_DNA"/>
</dbReference>
<dbReference type="PRINTS" id="PR00301">
    <property type="entry name" value="HEATSHOCK70"/>
</dbReference>
<evidence type="ECO:0000256" key="1">
    <source>
        <dbReference type="ARBA" id="ARBA00007381"/>
    </source>
</evidence>
<dbReference type="KEGG" id="dmm:dnm_068440"/>
<dbReference type="FunFam" id="3.90.640.10:FF:000003">
    <property type="entry name" value="Molecular chaperone DnaK"/>
    <property type="match status" value="1"/>
</dbReference>
<evidence type="ECO:0000256" key="3">
    <source>
        <dbReference type="ARBA" id="ARBA00022840"/>
    </source>
</evidence>
<comment type="similarity">
    <text evidence="1">Belongs to the heat shock protein 70 family.</text>
</comment>
<organism evidence="5 6">
    <name type="scientific">Desulfonema magnum</name>
    <dbReference type="NCBI Taxonomy" id="45655"/>
    <lineage>
        <taxon>Bacteria</taxon>
        <taxon>Pseudomonadati</taxon>
        <taxon>Thermodesulfobacteriota</taxon>
        <taxon>Desulfobacteria</taxon>
        <taxon>Desulfobacterales</taxon>
        <taxon>Desulfococcaceae</taxon>
        <taxon>Desulfonema</taxon>
    </lineage>
</organism>
<keyword evidence="3" id="KW-0067">ATP-binding</keyword>
<dbReference type="GO" id="GO:0005524">
    <property type="term" value="F:ATP binding"/>
    <property type="evidence" value="ECO:0007669"/>
    <property type="project" value="UniProtKB-KW"/>
</dbReference>
<evidence type="ECO:0000313" key="5">
    <source>
        <dbReference type="EMBL" id="QTA90783.1"/>
    </source>
</evidence>
<reference evidence="5" key="1">
    <citation type="journal article" date="2021" name="Microb. Physiol.">
        <title>Proteogenomic Insights into the Physiology of Marine, Sulfate-Reducing, Filamentous Desulfonema limicola and Desulfonema magnum.</title>
        <authorList>
            <person name="Schnaars V."/>
            <person name="Wohlbrand L."/>
            <person name="Scheve S."/>
            <person name="Hinrichs C."/>
            <person name="Reinhardt R."/>
            <person name="Rabus R."/>
        </authorList>
    </citation>
    <scope>NUCLEOTIDE SEQUENCE</scope>
    <source>
        <strain evidence="5">4be13</strain>
    </source>
</reference>
<dbReference type="Gene3D" id="3.90.640.10">
    <property type="entry name" value="Actin, Chain A, domain 4"/>
    <property type="match status" value="1"/>
</dbReference>
<dbReference type="Gene3D" id="2.60.34.10">
    <property type="entry name" value="Substrate Binding Domain Of DNAk, Chain A, domain 1"/>
    <property type="match status" value="1"/>
</dbReference>
<proteinExistence type="inferred from homology"/>
<evidence type="ECO:0000313" key="6">
    <source>
        <dbReference type="Proteomes" id="UP000663722"/>
    </source>
</evidence>